<reference evidence="2 3" key="1">
    <citation type="submission" date="2017-04" db="EMBL/GenBank/DDBJ databases">
        <authorList>
            <person name="Afonso C.L."/>
            <person name="Miller P.J."/>
            <person name="Scott M.A."/>
            <person name="Spackman E."/>
            <person name="Goraichik I."/>
            <person name="Dimitrov K.M."/>
            <person name="Suarez D.L."/>
            <person name="Swayne D.E."/>
        </authorList>
    </citation>
    <scope>NUCLEOTIDE SEQUENCE [LARGE SCALE GENOMIC DNA]</scope>
    <source>
        <strain evidence="2 3">DSM 12555</strain>
    </source>
</reference>
<dbReference type="OrthoDB" id="2958758at2"/>
<feature type="transmembrane region" description="Helical" evidence="1">
    <location>
        <begin position="88"/>
        <end position="108"/>
    </location>
</feature>
<sequence length="362" mass="42979">MNSNENFLILPLQGAVLNEDVNVFSDLYIINGNSDAKIDKISNLMNSDRETVKKMLMHMINSRSNDFLKSPVLVYKTKLKNINLFRDYVLIAYYLIAILNAVYFAYVYPKNKIDLVSYMFTKKDRLEEFRVDIRKKNNHVLICNDFCKNFMCYPLNFNYECYHELDWINKNNNKNTIKEVLDIIYKNDDLSKRFLRGFRFFQKAILTEKEATCFNNEIKSDEILLLHIVLECLLIKDTFAKNNSLKIRKYISRIITLNDYKSKDVFNLIRNMTTSRGQYVHEGKYYKESNDKLSRILYMSDEEIDNYMKNKDSINNIPNLDLFKIVVAKVLIDNTIEISKLSDNCYNETTWFDKVEKVIKDR</sequence>
<dbReference type="Proteomes" id="UP000192468">
    <property type="component" value="Unassembled WGS sequence"/>
</dbReference>
<proteinExistence type="predicted"/>
<keyword evidence="3" id="KW-1185">Reference proteome</keyword>
<keyword evidence="1" id="KW-0472">Membrane</keyword>
<keyword evidence="1" id="KW-1133">Transmembrane helix</keyword>
<evidence type="ECO:0000313" key="3">
    <source>
        <dbReference type="Proteomes" id="UP000192468"/>
    </source>
</evidence>
<accession>A0A1W1X7P6</accession>
<dbReference type="AlphaFoldDB" id="A0A1W1X7P6"/>
<gene>
    <name evidence="2" type="ORF">SAMN02745134_00948</name>
</gene>
<evidence type="ECO:0000313" key="2">
    <source>
        <dbReference type="EMBL" id="SMC19864.1"/>
    </source>
</evidence>
<name>A0A1W1X7P6_9CLOT</name>
<organism evidence="2 3">
    <name type="scientific">Clostridium acidisoli DSM 12555</name>
    <dbReference type="NCBI Taxonomy" id="1121291"/>
    <lineage>
        <taxon>Bacteria</taxon>
        <taxon>Bacillati</taxon>
        <taxon>Bacillota</taxon>
        <taxon>Clostridia</taxon>
        <taxon>Eubacteriales</taxon>
        <taxon>Clostridiaceae</taxon>
        <taxon>Clostridium</taxon>
    </lineage>
</organism>
<dbReference type="RefSeq" id="WP_084114199.1">
    <property type="nucleotide sequence ID" value="NZ_FWXH01000002.1"/>
</dbReference>
<dbReference type="STRING" id="1121291.SAMN02745134_00948"/>
<evidence type="ECO:0000256" key="1">
    <source>
        <dbReference type="SAM" id="Phobius"/>
    </source>
</evidence>
<dbReference type="EMBL" id="FWXH01000002">
    <property type="protein sequence ID" value="SMC19864.1"/>
    <property type="molecule type" value="Genomic_DNA"/>
</dbReference>
<protein>
    <submittedName>
        <fullName evidence="2">Uncharacterized protein</fullName>
    </submittedName>
</protein>
<keyword evidence="1" id="KW-0812">Transmembrane</keyword>